<dbReference type="HOGENOM" id="CLU_057295_0_1_6"/>
<dbReference type="PANTHER" id="PTHR32322">
    <property type="entry name" value="INNER MEMBRANE TRANSPORTER"/>
    <property type="match status" value="1"/>
</dbReference>
<dbReference type="PANTHER" id="PTHR32322:SF18">
    <property type="entry name" value="S-ADENOSYLMETHIONINE_S-ADENOSYLHOMOCYSTEINE TRANSPORTER"/>
    <property type="match status" value="1"/>
</dbReference>
<feature type="transmembrane region" description="Helical" evidence="8">
    <location>
        <begin position="73"/>
        <end position="91"/>
    </location>
</feature>
<proteinExistence type="inferred from homology"/>
<comment type="subcellular location">
    <subcellularLocation>
        <location evidence="1">Cell membrane</location>
        <topology evidence="1">Multi-pass membrane protein</topology>
    </subcellularLocation>
</comment>
<evidence type="ECO:0000256" key="6">
    <source>
        <dbReference type="ARBA" id="ARBA00023136"/>
    </source>
</evidence>
<dbReference type="GO" id="GO:0005886">
    <property type="term" value="C:plasma membrane"/>
    <property type="evidence" value="ECO:0007669"/>
    <property type="project" value="UniProtKB-SubCell"/>
</dbReference>
<dbReference type="InterPro" id="IPR000620">
    <property type="entry name" value="EamA_dom"/>
</dbReference>
<dbReference type="NCBIfam" id="NF007823">
    <property type="entry name" value="PRK10532.1"/>
    <property type="match status" value="1"/>
</dbReference>
<feature type="domain" description="EamA" evidence="9">
    <location>
        <begin position="149"/>
        <end position="281"/>
    </location>
</feature>
<accession>A0A0C1V8V2</accession>
<feature type="transmembrane region" description="Helical" evidence="8">
    <location>
        <begin position="179"/>
        <end position="198"/>
    </location>
</feature>
<keyword evidence="5 8" id="KW-1133">Transmembrane helix</keyword>
<evidence type="ECO:0000256" key="7">
    <source>
        <dbReference type="ARBA" id="ARBA00040595"/>
    </source>
</evidence>
<keyword evidence="6 8" id="KW-0472">Membrane</keyword>
<feature type="transmembrane region" description="Helical" evidence="8">
    <location>
        <begin position="266"/>
        <end position="286"/>
    </location>
</feature>
<evidence type="ECO:0000256" key="2">
    <source>
        <dbReference type="ARBA" id="ARBA00009853"/>
    </source>
</evidence>
<gene>
    <name evidence="10" type="ORF">P689_119234</name>
</gene>
<feature type="transmembrane region" description="Helical" evidence="8">
    <location>
        <begin position="43"/>
        <end position="61"/>
    </location>
</feature>
<dbReference type="RefSeq" id="WP_042524684.1">
    <property type="nucleotide sequence ID" value="NZ_AWXV01000002.1"/>
</dbReference>
<name>A0A0C1V8V2_9ENTR</name>
<dbReference type="Pfam" id="PF00892">
    <property type="entry name" value="EamA"/>
    <property type="match status" value="1"/>
</dbReference>
<dbReference type="SUPFAM" id="SSF103481">
    <property type="entry name" value="Multidrug resistance efflux transporter EmrE"/>
    <property type="match status" value="2"/>
</dbReference>
<protein>
    <recommendedName>
        <fullName evidence="7">Threonine/homoserine exporter RhtA</fullName>
    </recommendedName>
</protein>
<evidence type="ECO:0000313" key="11">
    <source>
        <dbReference type="Proteomes" id="UP000054529"/>
    </source>
</evidence>
<evidence type="ECO:0000313" key="10">
    <source>
        <dbReference type="EMBL" id="KIE64263.1"/>
    </source>
</evidence>
<feature type="transmembrane region" description="Helical" evidence="8">
    <location>
        <begin position="97"/>
        <end position="117"/>
    </location>
</feature>
<feature type="transmembrane region" description="Helical" evidence="8">
    <location>
        <begin position="148"/>
        <end position="167"/>
    </location>
</feature>
<reference evidence="10 11" key="1">
    <citation type="journal article" date="2014" name="G3 (Bethesda)">
        <title>Genome sequence of Candidatus Riesia pediculischaeffi, endosymbiont of chimpanzee lice, and genomic comparison of recently acquired endosymbionts from human and chimpanzee lice.</title>
        <authorList>
            <person name="Boyd B.M."/>
            <person name="Allen J.M."/>
            <person name="de Crecy-Lagard V."/>
            <person name="Reed D.L."/>
        </authorList>
    </citation>
    <scope>NUCLEOTIDE SEQUENCE [LARGE SCALE GENOMIC DNA]</scope>
    <source>
        <strain evidence="10 11">PTSU</strain>
    </source>
</reference>
<evidence type="ECO:0000256" key="4">
    <source>
        <dbReference type="ARBA" id="ARBA00022692"/>
    </source>
</evidence>
<comment type="similarity">
    <text evidence="2">Belongs to the drug/metabolite transporter (DMT) superfamily. 10 TMS drug/metabolite exporter (DME) (TC 2.A.7.3) family.</text>
</comment>
<dbReference type="EMBL" id="AWXV01000002">
    <property type="protein sequence ID" value="KIE64263.1"/>
    <property type="molecule type" value="Genomic_DNA"/>
</dbReference>
<dbReference type="InterPro" id="IPR050638">
    <property type="entry name" value="AA-Vitamin_Transporters"/>
</dbReference>
<evidence type="ECO:0000256" key="1">
    <source>
        <dbReference type="ARBA" id="ARBA00004651"/>
    </source>
</evidence>
<evidence type="ECO:0000256" key="5">
    <source>
        <dbReference type="ARBA" id="ARBA00022989"/>
    </source>
</evidence>
<keyword evidence="4 8" id="KW-0812">Transmembrane</keyword>
<evidence type="ECO:0000256" key="8">
    <source>
        <dbReference type="SAM" id="Phobius"/>
    </source>
</evidence>
<evidence type="ECO:0000259" key="9">
    <source>
        <dbReference type="Pfam" id="PF00892"/>
    </source>
</evidence>
<keyword evidence="3" id="KW-1003">Cell membrane</keyword>
<dbReference type="OrthoDB" id="9815120at2"/>
<evidence type="ECO:0000256" key="3">
    <source>
        <dbReference type="ARBA" id="ARBA00022475"/>
    </source>
</evidence>
<feature type="transmembrane region" description="Helical" evidence="8">
    <location>
        <begin position="210"/>
        <end position="228"/>
    </location>
</feature>
<sequence>MLSIRSNNKWQSRICIISLISGMISIQSGASLAKKLFPSIGTFGVTALRLFIASIILCTFFKPWKKRFKKESFIHLIIYGISLGSMNSLFYLSLDRIPLGIAVALEFTGPLSVAFYLSKKIIDFFWIIMVMIGLLLLFPFYNNSELDPIGIIYALLAGICWSAYIVSGKIAGTKYGSSITVSLGSLISTLIFFPLGIIKVGAHELFNFSILPTACAVSFLSTTFPYTIEMFALTRMSTRTFGTLMSLEPAIGALIGKIFLHENLSCVQWVALLFIIFASIGSTLVGTKR</sequence>
<dbReference type="InterPro" id="IPR037185">
    <property type="entry name" value="EmrE-like"/>
</dbReference>
<dbReference type="AlphaFoldDB" id="A0A0C1V8V2"/>
<comment type="caution">
    <text evidence="10">The sequence shown here is derived from an EMBL/GenBank/DDBJ whole genome shotgun (WGS) entry which is preliminary data.</text>
</comment>
<organism evidence="10 11">
    <name type="scientific">Candidatus Riesia pediculischaeffi PTSU</name>
    <dbReference type="NCBI Taxonomy" id="1401651"/>
    <lineage>
        <taxon>Bacteria</taxon>
        <taxon>Pseudomonadati</taxon>
        <taxon>Pseudomonadota</taxon>
        <taxon>Gammaproteobacteria</taxon>
        <taxon>Enterobacterales</taxon>
        <taxon>Enterobacteriaceae</taxon>
        <taxon>Candidatus Riesia</taxon>
    </lineage>
</organism>
<dbReference type="Proteomes" id="UP000054529">
    <property type="component" value="Unassembled WGS sequence"/>
</dbReference>
<feature type="transmembrane region" description="Helical" evidence="8">
    <location>
        <begin position="124"/>
        <end position="142"/>
    </location>
</feature>